<comment type="caution">
    <text evidence="6">The sequence shown here is derived from an EMBL/GenBank/DDBJ whole genome shotgun (WGS) entry which is preliminary data.</text>
</comment>
<dbReference type="SUPFAM" id="SSF46785">
    <property type="entry name" value="Winged helix' DNA-binding domain"/>
    <property type="match status" value="1"/>
</dbReference>
<dbReference type="InterPro" id="IPR036390">
    <property type="entry name" value="WH_DNA-bd_sf"/>
</dbReference>
<evidence type="ECO:0000259" key="5">
    <source>
        <dbReference type="PROSITE" id="PS50931"/>
    </source>
</evidence>
<reference evidence="6 7" key="1">
    <citation type="journal article" date="2014" name="Genome Announc.">
        <title>Draft Genome Sequence of Advenella kashmirensis Strain W13003, a Polycyclic Aromatic Hydrocarbon-Degrading Bacterium.</title>
        <authorList>
            <person name="Wang X."/>
            <person name="Jin D."/>
            <person name="Zhou L."/>
            <person name="Wu L."/>
            <person name="An W."/>
            <person name="Zhao L."/>
        </authorList>
    </citation>
    <scope>NUCLEOTIDE SEQUENCE [LARGE SCALE GENOMIC DNA]</scope>
    <source>
        <strain evidence="6 7">W13003</strain>
    </source>
</reference>
<evidence type="ECO:0000313" key="6">
    <source>
        <dbReference type="EMBL" id="ETF03791.1"/>
    </source>
</evidence>
<evidence type="ECO:0000256" key="4">
    <source>
        <dbReference type="ARBA" id="ARBA00023163"/>
    </source>
</evidence>
<accession>V8QV21</accession>
<dbReference type="PATRIC" id="fig|1424334.3.peg.170"/>
<evidence type="ECO:0000256" key="1">
    <source>
        <dbReference type="ARBA" id="ARBA00009437"/>
    </source>
</evidence>
<keyword evidence="2" id="KW-0805">Transcription regulation</keyword>
<dbReference type="CDD" id="cd08432">
    <property type="entry name" value="PBP2_GcdR_TrpI_HvrB_AmpR_like"/>
    <property type="match status" value="1"/>
</dbReference>
<dbReference type="FunFam" id="1.10.10.10:FF:000038">
    <property type="entry name" value="Glycine cleavage system transcriptional activator"/>
    <property type="match status" value="1"/>
</dbReference>
<gene>
    <name evidence="6" type="ORF">W822_00800</name>
</gene>
<evidence type="ECO:0000256" key="3">
    <source>
        <dbReference type="ARBA" id="ARBA00023125"/>
    </source>
</evidence>
<protein>
    <submittedName>
        <fullName evidence="6">Transcriptional regulator</fullName>
    </submittedName>
</protein>
<dbReference type="PANTHER" id="PTHR30537:SF74">
    <property type="entry name" value="HTH-TYPE TRANSCRIPTIONAL REGULATOR TRPI"/>
    <property type="match status" value="1"/>
</dbReference>
<dbReference type="Gene3D" id="1.10.10.10">
    <property type="entry name" value="Winged helix-like DNA-binding domain superfamily/Winged helix DNA-binding domain"/>
    <property type="match status" value="1"/>
</dbReference>
<dbReference type="AlphaFoldDB" id="V8QV21"/>
<dbReference type="InterPro" id="IPR000847">
    <property type="entry name" value="LysR_HTH_N"/>
</dbReference>
<dbReference type="PRINTS" id="PR00039">
    <property type="entry name" value="HTHLYSR"/>
</dbReference>
<sequence length="324" mass="36211">MRLRYAGKSGKRRPLIKKMPPLNAVRAFEVAARHVSFTKAAAELNVTHGAVSRQVALLEEWLGVALFHRAPSQLTLTEAGRGYLIEVSAALDRLVAASIHVTKQASPVVLRANAPPTFTMRWLIPRLSAFQRRYPDVEVRLTTSVDPLNFQENTYDIAIRGQHGPLSHFKSVPFMTEIIAPICHVDLQETMHLIHPRDLEAHTLISYATEPYSWSEWLGATGVPDLKPANMLRFEQMYFALQAASEGLGLAMVPLFLAIDDIISGRLCVPFGPLGIKRRTYYANSTAPLRAASPASEFCKWLQKEGRDTERSITAWAADRDWVL</sequence>
<dbReference type="SUPFAM" id="SSF53850">
    <property type="entry name" value="Periplasmic binding protein-like II"/>
    <property type="match status" value="1"/>
</dbReference>
<dbReference type="PROSITE" id="PS50931">
    <property type="entry name" value="HTH_LYSR"/>
    <property type="match status" value="1"/>
</dbReference>
<organism evidence="6 7">
    <name type="scientific">Advenella kashmirensis W13003</name>
    <dbReference type="NCBI Taxonomy" id="1424334"/>
    <lineage>
        <taxon>Bacteria</taxon>
        <taxon>Pseudomonadati</taxon>
        <taxon>Pseudomonadota</taxon>
        <taxon>Betaproteobacteria</taxon>
        <taxon>Burkholderiales</taxon>
        <taxon>Alcaligenaceae</taxon>
    </lineage>
</organism>
<dbReference type="STRING" id="1424334.W822_00800"/>
<dbReference type="InterPro" id="IPR005119">
    <property type="entry name" value="LysR_subst-bd"/>
</dbReference>
<dbReference type="PANTHER" id="PTHR30537">
    <property type="entry name" value="HTH-TYPE TRANSCRIPTIONAL REGULATOR"/>
    <property type="match status" value="1"/>
</dbReference>
<feature type="domain" description="HTH lysR-type" evidence="5">
    <location>
        <begin position="20"/>
        <end position="77"/>
    </location>
</feature>
<dbReference type="Pfam" id="PF03466">
    <property type="entry name" value="LysR_substrate"/>
    <property type="match status" value="1"/>
</dbReference>
<evidence type="ECO:0000256" key="2">
    <source>
        <dbReference type="ARBA" id="ARBA00023015"/>
    </source>
</evidence>
<dbReference type="InterPro" id="IPR058163">
    <property type="entry name" value="LysR-type_TF_proteobact-type"/>
</dbReference>
<dbReference type="InterPro" id="IPR036388">
    <property type="entry name" value="WH-like_DNA-bd_sf"/>
</dbReference>
<evidence type="ECO:0000313" key="7">
    <source>
        <dbReference type="Proteomes" id="UP000018733"/>
    </source>
</evidence>
<name>V8QV21_9BURK</name>
<keyword evidence="7" id="KW-1185">Reference proteome</keyword>
<dbReference type="GO" id="GO:0043565">
    <property type="term" value="F:sequence-specific DNA binding"/>
    <property type="evidence" value="ECO:0007669"/>
    <property type="project" value="TreeGrafter"/>
</dbReference>
<dbReference type="EMBL" id="AYXT01000001">
    <property type="protein sequence ID" value="ETF03791.1"/>
    <property type="molecule type" value="Genomic_DNA"/>
</dbReference>
<comment type="similarity">
    <text evidence="1">Belongs to the LysR transcriptional regulatory family.</text>
</comment>
<proteinExistence type="inferred from homology"/>
<dbReference type="eggNOG" id="COG0583">
    <property type="taxonomic scope" value="Bacteria"/>
</dbReference>
<dbReference type="GO" id="GO:0006351">
    <property type="term" value="P:DNA-templated transcription"/>
    <property type="evidence" value="ECO:0007669"/>
    <property type="project" value="TreeGrafter"/>
</dbReference>
<keyword evidence="4" id="KW-0804">Transcription</keyword>
<dbReference type="Gene3D" id="3.40.190.10">
    <property type="entry name" value="Periplasmic binding protein-like II"/>
    <property type="match status" value="2"/>
</dbReference>
<dbReference type="HOGENOM" id="CLU_039613_37_0_4"/>
<keyword evidence="3" id="KW-0238">DNA-binding</keyword>
<dbReference type="GO" id="GO:0003700">
    <property type="term" value="F:DNA-binding transcription factor activity"/>
    <property type="evidence" value="ECO:0007669"/>
    <property type="project" value="InterPro"/>
</dbReference>
<dbReference type="Pfam" id="PF00126">
    <property type="entry name" value="HTH_1"/>
    <property type="match status" value="1"/>
</dbReference>
<dbReference type="Proteomes" id="UP000018733">
    <property type="component" value="Unassembled WGS sequence"/>
</dbReference>